<dbReference type="EMBL" id="LHPG02000003">
    <property type="protein sequence ID" value="PRW59538.1"/>
    <property type="molecule type" value="Genomic_DNA"/>
</dbReference>
<dbReference type="AlphaFoldDB" id="A0A2P6TZQ4"/>
<comment type="caution">
    <text evidence="2">The sequence shown here is derived from an EMBL/GenBank/DDBJ whole genome shotgun (WGS) entry which is preliminary data.</text>
</comment>
<gene>
    <name evidence="2" type="ORF">C2E21_1688</name>
</gene>
<feature type="compositionally biased region" description="Basic and acidic residues" evidence="1">
    <location>
        <begin position="24"/>
        <end position="48"/>
    </location>
</feature>
<organism evidence="2 3">
    <name type="scientific">Chlorella sorokiniana</name>
    <name type="common">Freshwater green alga</name>
    <dbReference type="NCBI Taxonomy" id="3076"/>
    <lineage>
        <taxon>Eukaryota</taxon>
        <taxon>Viridiplantae</taxon>
        <taxon>Chlorophyta</taxon>
        <taxon>core chlorophytes</taxon>
        <taxon>Trebouxiophyceae</taxon>
        <taxon>Chlorellales</taxon>
        <taxon>Chlorellaceae</taxon>
        <taxon>Chlorella clade</taxon>
        <taxon>Chlorella</taxon>
    </lineage>
</organism>
<evidence type="ECO:0000313" key="3">
    <source>
        <dbReference type="Proteomes" id="UP000239899"/>
    </source>
</evidence>
<proteinExistence type="predicted"/>
<evidence type="ECO:0000313" key="2">
    <source>
        <dbReference type="EMBL" id="PRW59538.1"/>
    </source>
</evidence>
<feature type="compositionally biased region" description="Basic residues" evidence="1">
    <location>
        <begin position="58"/>
        <end position="68"/>
    </location>
</feature>
<accession>A0A2P6TZQ4</accession>
<name>A0A2P6TZQ4_CHLSO</name>
<protein>
    <submittedName>
        <fullName evidence="2">Poly [ADP-ribose] polymerase 14 isoform X1</fullName>
    </submittedName>
</protein>
<reference evidence="2 3" key="1">
    <citation type="journal article" date="2018" name="Plant J.">
        <title>Genome sequences of Chlorella sorokiniana UTEX 1602 and Micractinium conductrix SAG 241.80: implications to maltose excretion by a green alga.</title>
        <authorList>
            <person name="Arriola M.B."/>
            <person name="Velmurugan N."/>
            <person name="Zhang Y."/>
            <person name="Plunkett M.H."/>
            <person name="Hondzo H."/>
            <person name="Barney B.M."/>
        </authorList>
    </citation>
    <scope>NUCLEOTIDE SEQUENCE [LARGE SCALE GENOMIC DNA]</scope>
    <source>
        <strain evidence="3">UTEX 1602</strain>
    </source>
</reference>
<keyword evidence="3" id="KW-1185">Reference proteome</keyword>
<feature type="compositionally biased region" description="Basic and acidic residues" evidence="1">
    <location>
        <begin position="1"/>
        <end position="15"/>
    </location>
</feature>
<evidence type="ECO:0000256" key="1">
    <source>
        <dbReference type="SAM" id="MobiDB-lite"/>
    </source>
</evidence>
<feature type="region of interest" description="Disordered" evidence="1">
    <location>
        <begin position="1"/>
        <end position="68"/>
    </location>
</feature>
<sequence>MAPKGGKTDKRHGDPEEGGLTTGREIKFLEDHPEKQGAVDAYKEELAHRQPGSPKSPKSPKGKKKSGH</sequence>
<dbReference type="Proteomes" id="UP000239899">
    <property type="component" value="Unassembled WGS sequence"/>
</dbReference>